<keyword evidence="2 5" id="KW-1005">Bacterial flagellum biogenesis</keyword>
<comment type="subunit">
    <text evidence="5">Interacts with translational regulator CsrA and flagellin(s).</text>
</comment>
<dbReference type="Pfam" id="PF02623">
    <property type="entry name" value="FliW"/>
    <property type="match status" value="1"/>
</dbReference>
<evidence type="ECO:0000313" key="6">
    <source>
        <dbReference type="EMBL" id="ERJ22417.1"/>
    </source>
</evidence>
<dbReference type="NCBIfam" id="NF009790">
    <property type="entry name" value="PRK13282.1"/>
    <property type="match status" value="1"/>
</dbReference>
<comment type="caution">
    <text evidence="6">The sequence shown here is derived from an EMBL/GenBank/DDBJ whole genome shotgun (WGS) entry which is preliminary data.</text>
</comment>
<evidence type="ECO:0000256" key="1">
    <source>
        <dbReference type="ARBA" id="ARBA00022490"/>
    </source>
</evidence>
<dbReference type="PATRIC" id="fig|1242966.3.peg.1047"/>
<keyword evidence="4 5" id="KW-0143">Chaperone</keyword>
<dbReference type="PANTHER" id="PTHR39190:SF1">
    <property type="entry name" value="FLAGELLAR ASSEMBLY FACTOR FLIW"/>
    <property type="match status" value="1"/>
</dbReference>
<keyword evidence="6" id="KW-0966">Cell projection</keyword>
<dbReference type="Gene3D" id="2.30.290.10">
    <property type="entry name" value="BH3618-like"/>
    <property type="match status" value="1"/>
</dbReference>
<dbReference type="AlphaFoldDB" id="U2EWS0"/>
<accession>U2EWS0</accession>
<sequence>MIFSVKSPILGFEHIKTMELIELDKFFVKLASKDDETSFTMINPFALRSYEFDIPSYYEELMDIKESSQLRIYNIIVVALPLEKSTVNFVAPIVCNMDNMTLSQVVLDVTKYPQYGQAEMIENFIQKATSKDI</sequence>
<dbReference type="Proteomes" id="UP000016636">
    <property type="component" value="Unassembled WGS sequence"/>
</dbReference>
<dbReference type="HAMAP" id="MF_01185">
    <property type="entry name" value="FliW"/>
    <property type="match status" value="1"/>
</dbReference>
<gene>
    <name evidence="5" type="primary">fliW</name>
    <name evidence="6" type="ORF">UNSW3_394</name>
</gene>
<keyword evidence="1 5" id="KW-0963">Cytoplasm</keyword>
<comment type="function">
    <text evidence="5">Acts as an anti-CsrA protein, binds CsrA and prevents it from repressing translation of its target genes, one of which is flagellin. Binds to flagellin and participates in the assembly of the flagellum.</text>
</comment>
<comment type="subcellular location">
    <subcellularLocation>
        <location evidence="5">Cytoplasm</location>
    </subcellularLocation>
</comment>
<keyword evidence="3 5" id="KW-0810">Translation regulation</keyword>
<dbReference type="PANTHER" id="PTHR39190">
    <property type="entry name" value="FLAGELLAR ASSEMBLY FACTOR FLIW"/>
    <property type="match status" value="1"/>
</dbReference>
<protein>
    <recommendedName>
        <fullName evidence="5">Flagellar assembly factor FliW</fullName>
    </recommendedName>
</protein>
<dbReference type="InterPro" id="IPR024046">
    <property type="entry name" value="Flagellar_assmbl_FliW_dom_sf"/>
</dbReference>
<proteinExistence type="inferred from homology"/>
<name>U2EWS0_9BACT</name>
<evidence type="ECO:0000256" key="5">
    <source>
        <dbReference type="HAMAP-Rule" id="MF_01185"/>
    </source>
</evidence>
<reference evidence="6 7" key="1">
    <citation type="journal article" date="2013" name="BMC Genomics">
        <title>Comparative genomics of Campylobacter concisus isolates reveals genetic diversity and provides insights into disease association.</title>
        <authorList>
            <person name="Deshpande N.P."/>
            <person name="Kaakoush N.O."/>
            <person name="Wilkins M.R."/>
            <person name="Mitchell H.M."/>
        </authorList>
    </citation>
    <scope>NUCLEOTIDE SEQUENCE [LARGE SCALE GENOMIC DNA]</scope>
    <source>
        <strain evidence="6 7">UNSW3</strain>
    </source>
</reference>
<comment type="similarity">
    <text evidence="5">Belongs to the FliW family.</text>
</comment>
<dbReference type="EMBL" id="ANNE01000009">
    <property type="protein sequence ID" value="ERJ22417.1"/>
    <property type="molecule type" value="Genomic_DNA"/>
</dbReference>
<dbReference type="GO" id="GO:0005737">
    <property type="term" value="C:cytoplasm"/>
    <property type="evidence" value="ECO:0007669"/>
    <property type="project" value="UniProtKB-SubCell"/>
</dbReference>
<evidence type="ECO:0000256" key="4">
    <source>
        <dbReference type="ARBA" id="ARBA00023186"/>
    </source>
</evidence>
<evidence type="ECO:0000256" key="3">
    <source>
        <dbReference type="ARBA" id="ARBA00022845"/>
    </source>
</evidence>
<organism evidence="6 7">
    <name type="scientific">Campylobacter concisus UNSW3</name>
    <dbReference type="NCBI Taxonomy" id="1242966"/>
    <lineage>
        <taxon>Bacteria</taxon>
        <taxon>Pseudomonadati</taxon>
        <taxon>Campylobacterota</taxon>
        <taxon>Epsilonproteobacteria</taxon>
        <taxon>Campylobacterales</taxon>
        <taxon>Campylobacteraceae</taxon>
        <taxon>Campylobacter</taxon>
    </lineage>
</organism>
<evidence type="ECO:0000256" key="2">
    <source>
        <dbReference type="ARBA" id="ARBA00022795"/>
    </source>
</evidence>
<dbReference type="SUPFAM" id="SSF141457">
    <property type="entry name" value="BH3618-like"/>
    <property type="match status" value="1"/>
</dbReference>
<dbReference type="GO" id="GO:0044780">
    <property type="term" value="P:bacterial-type flagellum assembly"/>
    <property type="evidence" value="ECO:0007669"/>
    <property type="project" value="UniProtKB-UniRule"/>
</dbReference>
<dbReference type="InterPro" id="IPR003775">
    <property type="entry name" value="Flagellar_assembly_factor_FliW"/>
</dbReference>
<dbReference type="RefSeq" id="WP_002939483.1">
    <property type="nucleotide sequence ID" value="NZ_ANNE01000009.1"/>
</dbReference>
<dbReference type="GO" id="GO:0006417">
    <property type="term" value="P:regulation of translation"/>
    <property type="evidence" value="ECO:0007669"/>
    <property type="project" value="UniProtKB-KW"/>
</dbReference>
<keyword evidence="6" id="KW-0969">Cilium</keyword>
<keyword evidence="6" id="KW-0282">Flagellum</keyword>
<evidence type="ECO:0000313" key="7">
    <source>
        <dbReference type="Proteomes" id="UP000016636"/>
    </source>
</evidence>